<dbReference type="Pfam" id="PF07676">
    <property type="entry name" value="PD40"/>
    <property type="match status" value="3"/>
</dbReference>
<comment type="similarity">
    <text evidence="1">Belongs to the TolB family.</text>
</comment>
<dbReference type="InterPro" id="IPR011042">
    <property type="entry name" value="6-blade_b-propeller_TolB-like"/>
</dbReference>
<dbReference type="Proteomes" id="UP000198393">
    <property type="component" value="Unassembled WGS sequence"/>
</dbReference>
<keyword evidence="3" id="KW-1185">Reference proteome</keyword>
<evidence type="ECO:0000313" key="2">
    <source>
        <dbReference type="EMBL" id="SNS82558.1"/>
    </source>
</evidence>
<reference evidence="2 3" key="1">
    <citation type="submission" date="2017-06" db="EMBL/GenBank/DDBJ databases">
        <authorList>
            <person name="Kim H.J."/>
            <person name="Triplett B.A."/>
        </authorList>
    </citation>
    <scope>NUCLEOTIDE SEQUENCE [LARGE SCALE GENOMIC DNA]</scope>
    <source>
        <strain evidence="2 3">DSM 19307</strain>
    </source>
</reference>
<dbReference type="AlphaFoldDB" id="A0A239HNA2"/>
<sequence>MKYLSAFLIIVCIGINGCSEPSKSYSLVYVTDANIQEMEVYKTDLTNEPIKLFGDTSYYVYGLAPSKDGRSIYFRDFKGSTPDLRKYDVKSGEISDFIATEFKEGGMDMTKDGCVVYVSNKDSEKPEVYYINTKGEETRITSNDFWELSAKFSPDGKRIVFSRQITSPDSTDVTGNGELFIYDLKKKVETRLTDKKGFDALPDWSPDGSQVVFHGCVEGGCHIFIINRDGTGIRQITNENDNRWPRWSPDGEWIAFTSTQNEQTDIHIIRPDGSEERKITKSPKREEIAEWILNID</sequence>
<dbReference type="PANTHER" id="PTHR36842:SF1">
    <property type="entry name" value="PROTEIN TOLB"/>
    <property type="match status" value="1"/>
</dbReference>
<proteinExistence type="inferred from homology"/>
<dbReference type="InterPro" id="IPR011659">
    <property type="entry name" value="WD40"/>
</dbReference>
<name>A0A239HNA2_EKHLU</name>
<dbReference type="Gene3D" id="2.120.10.30">
    <property type="entry name" value="TolB, C-terminal domain"/>
    <property type="match status" value="2"/>
</dbReference>
<dbReference type="RefSeq" id="WP_089356135.1">
    <property type="nucleotide sequence ID" value="NZ_FZPD01000002.1"/>
</dbReference>
<dbReference type="EMBL" id="FZPD01000002">
    <property type="protein sequence ID" value="SNS82558.1"/>
    <property type="molecule type" value="Genomic_DNA"/>
</dbReference>
<dbReference type="OrthoDB" id="9815657at2"/>
<protein>
    <submittedName>
        <fullName evidence="2">WD40-like Beta Propeller Repeat</fullName>
    </submittedName>
</protein>
<evidence type="ECO:0000256" key="1">
    <source>
        <dbReference type="ARBA" id="ARBA00009820"/>
    </source>
</evidence>
<dbReference type="SUPFAM" id="SSF69304">
    <property type="entry name" value="Tricorn protease N-terminal domain"/>
    <property type="match status" value="1"/>
</dbReference>
<gene>
    <name evidence="2" type="ORF">SAMN05421640_1398</name>
</gene>
<accession>A0A239HNA2</accession>
<evidence type="ECO:0000313" key="3">
    <source>
        <dbReference type="Proteomes" id="UP000198393"/>
    </source>
</evidence>
<organism evidence="2 3">
    <name type="scientific">Ekhidna lutea</name>
    <dbReference type="NCBI Taxonomy" id="447679"/>
    <lineage>
        <taxon>Bacteria</taxon>
        <taxon>Pseudomonadati</taxon>
        <taxon>Bacteroidota</taxon>
        <taxon>Cytophagia</taxon>
        <taxon>Cytophagales</taxon>
        <taxon>Reichenbachiellaceae</taxon>
        <taxon>Ekhidna</taxon>
    </lineage>
</organism>
<dbReference type="PANTHER" id="PTHR36842">
    <property type="entry name" value="PROTEIN TOLB HOMOLOG"/>
    <property type="match status" value="1"/>
</dbReference>